<dbReference type="GO" id="GO:0070531">
    <property type="term" value="C:BRCA1-A complex"/>
    <property type="evidence" value="ECO:0007669"/>
    <property type="project" value="TreeGrafter"/>
</dbReference>
<reference evidence="5" key="1">
    <citation type="submission" date="2022-02" db="EMBL/GenBank/DDBJ databases">
        <authorList>
            <person name="King R."/>
        </authorList>
    </citation>
    <scope>NUCLEOTIDE SEQUENCE</scope>
</reference>
<feature type="repeat" description="ANK" evidence="3">
    <location>
        <begin position="78"/>
        <end position="110"/>
    </location>
</feature>
<reference evidence="5" key="2">
    <citation type="submission" date="2022-10" db="EMBL/GenBank/DDBJ databases">
        <authorList>
            <consortium name="ENA_rothamsted_submissions"/>
            <consortium name="culmorum"/>
            <person name="King R."/>
        </authorList>
    </citation>
    <scope>NUCLEOTIDE SEQUENCE</scope>
</reference>
<dbReference type="SMART" id="SM00248">
    <property type="entry name" value="ANK"/>
    <property type="match status" value="6"/>
</dbReference>
<feature type="region of interest" description="Disordered" evidence="4">
    <location>
        <begin position="259"/>
        <end position="287"/>
    </location>
</feature>
<keyword evidence="6" id="KW-1185">Reference proteome</keyword>
<dbReference type="PANTHER" id="PTHR24171:SF8">
    <property type="entry name" value="BRCA1-ASSOCIATED RING DOMAIN PROTEIN 1"/>
    <property type="match status" value="1"/>
</dbReference>
<dbReference type="GO" id="GO:0004842">
    <property type="term" value="F:ubiquitin-protein transferase activity"/>
    <property type="evidence" value="ECO:0007669"/>
    <property type="project" value="TreeGrafter"/>
</dbReference>
<feature type="repeat" description="ANK" evidence="3">
    <location>
        <begin position="111"/>
        <end position="143"/>
    </location>
</feature>
<dbReference type="GO" id="GO:0085020">
    <property type="term" value="P:protein K6-linked ubiquitination"/>
    <property type="evidence" value="ECO:0007669"/>
    <property type="project" value="TreeGrafter"/>
</dbReference>
<organism evidence="5 6">
    <name type="scientific">Aphis gossypii</name>
    <name type="common">Cotton aphid</name>
    <dbReference type="NCBI Taxonomy" id="80765"/>
    <lineage>
        <taxon>Eukaryota</taxon>
        <taxon>Metazoa</taxon>
        <taxon>Ecdysozoa</taxon>
        <taxon>Arthropoda</taxon>
        <taxon>Hexapoda</taxon>
        <taxon>Insecta</taxon>
        <taxon>Pterygota</taxon>
        <taxon>Neoptera</taxon>
        <taxon>Paraneoptera</taxon>
        <taxon>Hemiptera</taxon>
        <taxon>Sternorrhyncha</taxon>
        <taxon>Aphidomorpha</taxon>
        <taxon>Aphidoidea</taxon>
        <taxon>Aphididae</taxon>
        <taxon>Aphidini</taxon>
        <taxon>Aphis</taxon>
        <taxon>Aphis</taxon>
    </lineage>
</organism>
<sequence length="287" mass="31030">MLECLLAYAESGVLDDLHADGWPRSPLAVAASLGRRPMMDLNWTVIHSACESGDVYTLERLLAYAEPGVLDALHAGGRPRPPLVVAASLGRLPVVDALLARGVDVNTRRVDGETALHAAARGNWPALVDRLLDAGACVDARDAVTGRRPLDVAVHTWGRDVSATAHLVHADRMAKAVVRHDVDAVAFLLACGVSPNMTTEAYGSPLHVAVRHRRYRLMAAVLSSDRCRTDVRHDGATPLDYAVAAGDARAVEMIARCDEQRRRKSGHASLTRKSPQKNASRRRRTSV</sequence>
<dbReference type="PROSITE" id="PS50297">
    <property type="entry name" value="ANK_REP_REGION"/>
    <property type="match status" value="2"/>
</dbReference>
<dbReference type="SUPFAM" id="SSF48403">
    <property type="entry name" value="Ankyrin repeat"/>
    <property type="match status" value="1"/>
</dbReference>
<dbReference type="Gene3D" id="1.25.40.20">
    <property type="entry name" value="Ankyrin repeat-containing domain"/>
    <property type="match status" value="2"/>
</dbReference>
<dbReference type="InterPro" id="IPR002110">
    <property type="entry name" value="Ankyrin_rpt"/>
</dbReference>
<evidence type="ECO:0000256" key="1">
    <source>
        <dbReference type="ARBA" id="ARBA00022737"/>
    </source>
</evidence>
<protein>
    <submittedName>
        <fullName evidence="5">Uncharacterized protein</fullName>
    </submittedName>
</protein>
<keyword evidence="2 3" id="KW-0040">ANK repeat</keyword>
<evidence type="ECO:0000256" key="4">
    <source>
        <dbReference type="SAM" id="MobiDB-lite"/>
    </source>
</evidence>
<dbReference type="PANTHER" id="PTHR24171">
    <property type="entry name" value="ANKYRIN REPEAT DOMAIN-CONTAINING PROTEIN 39-RELATED"/>
    <property type="match status" value="1"/>
</dbReference>
<evidence type="ECO:0000256" key="3">
    <source>
        <dbReference type="PROSITE-ProRule" id="PRU00023"/>
    </source>
</evidence>
<dbReference type="Proteomes" id="UP001154329">
    <property type="component" value="Chromosome 4"/>
</dbReference>
<keyword evidence="1" id="KW-0677">Repeat</keyword>
<name>A0A9P0JF38_APHGO</name>
<dbReference type="EMBL" id="OU899037">
    <property type="protein sequence ID" value="CAH1737088.1"/>
    <property type="molecule type" value="Genomic_DNA"/>
</dbReference>
<evidence type="ECO:0000256" key="2">
    <source>
        <dbReference type="ARBA" id="ARBA00023043"/>
    </source>
</evidence>
<dbReference type="GO" id="GO:0031436">
    <property type="term" value="C:BRCA1-BARD1 complex"/>
    <property type="evidence" value="ECO:0007669"/>
    <property type="project" value="TreeGrafter"/>
</dbReference>
<proteinExistence type="predicted"/>
<dbReference type="Pfam" id="PF12796">
    <property type="entry name" value="Ank_2"/>
    <property type="match status" value="2"/>
</dbReference>
<evidence type="ECO:0000313" key="5">
    <source>
        <dbReference type="EMBL" id="CAH1737088.1"/>
    </source>
</evidence>
<evidence type="ECO:0000313" key="6">
    <source>
        <dbReference type="Proteomes" id="UP001154329"/>
    </source>
</evidence>
<dbReference type="AlphaFoldDB" id="A0A9P0JF38"/>
<dbReference type="PROSITE" id="PS50088">
    <property type="entry name" value="ANK_REPEAT"/>
    <property type="match status" value="2"/>
</dbReference>
<dbReference type="InterPro" id="IPR036770">
    <property type="entry name" value="Ankyrin_rpt-contain_sf"/>
</dbReference>
<accession>A0A9P0JF38</accession>
<gene>
    <name evidence="5" type="ORF">APHIGO_LOCUS10688</name>
</gene>